<evidence type="ECO:0000256" key="4">
    <source>
        <dbReference type="ARBA" id="ARBA00022729"/>
    </source>
</evidence>
<evidence type="ECO:0000313" key="7">
    <source>
        <dbReference type="Proteomes" id="UP001311232"/>
    </source>
</evidence>
<dbReference type="GO" id="GO:0005576">
    <property type="term" value="C:extracellular region"/>
    <property type="evidence" value="ECO:0007669"/>
    <property type="project" value="UniProtKB-SubCell"/>
</dbReference>
<accession>A0AAV9SML9</accession>
<dbReference type="AlphaFoldDB" id="A0AAV9SML9"/>
<dbReference type="Gene3D" id="2.10.90.10">
    <property type="entry name" value="Cystine-knot cytokines"/>
    <property type="match status" value="1"/>
</dbReference>
<dbReference type="InterPro" id="IPR029034">
    <property type="entry name" value="Cystine-knot_cytokine"/>
</dbReference>
<evidence type="ECO:0000256" key="2">
    <source>
        <dbReference type="ARBA" id="ARBA00007236"/>
    </source>
</evidence>
<dbReference type="SUPFAM" id="SSF57501">
    <property type="entry name" value="Cystine-knot cytokines"/>
    <property type="match status" value="1"/>
</dbReference>
<keyword evidence="4 5" id="KW-0732">Signal</keyword>
<keyword evidence="3" id="KW-0964">Secreted</keyword>
<dbReference type="InterPro" id="IPR010345">
    <property type="entry name" value="IL-17_fam"/>
</dbReference>
<sequence>MGKLQARIFLLCLLILHQCLAMPLSSQCVGETLCTYRFIDYYNQMVDLPKDINTRSLASWVYQEKIIFNRNPQVIYEARCQDSQSGGSCNSALGLEAIPVILRMPVLRKNAACFPLPYSVEFENITVACICALPRTQEENAQG</sequence>
<comment type="caution">
    <text evidence="6">The sequence shown here is derived from an EMBL/GenBank/DDBJ whole genome shotgun (WGS) entry which is preliminary data.</text>
</comment>
<proteinExistence type="inferred from homology"/>
<name>A0AAV9SML9_9TELE</name>
<protein>
    <recommendedName>
        <fullName evidence="8">Interleukin-17N</fullName>
    </recommendedName>
</protein>
<keyword evidence="7" id="KW-1185">Reference proteome</keyword>
<dbReference type="EMBL" id="JAHHUM010000088">
    <property type="protein sequence ID" value="KAK5622681.1"/>
    <property type="molecule type" value="Genomic_DNA"/>
</dbReference>
<comment type="similarity">
    <text evidence="2">Belongs to the IL-17 family.</text>
</comment>
<evidence type="ECO:0000256" key="5">
    <source>
        <dbReference type="SAM" id="SignalP"/>
    </source>
</evidence>
<reference evidence="6 7" key="1">
    <citation type="submission" date="2021-06" db="EMBL/GenBank/DDBJ databases">
        <authorList>
            <person name="Palmer J.M."/>
        </authorList>
    </citation>
    <scope>NUCLEOTIDE SEQUENCE [LARGE SCALE GENOMIC DNA]</scope>
    <source>
        <strain evidence="6 7">MEX-2019</strain>
        <tissue evidence="6">Muscle</tissue>
    </source>
</reference>
<organism evidence="6 7">
    <name type="scientific">Crenichthys baileyi</name>
    <name type="common">White River springfish</name>
    <dbReference type="NCBI Taxonomy" id="28760"/>
    <lineage>
        <taxon>Eukaryota</taxon>
        <taxon>Metazoa</taxon>
        <taxon>Chordata</taxon>
        <taxon>Craniata</taxon>
        <taxon>Vertebrata</taxon>
        <taxon>Euteleostomi</taxon>
        <taxon>Actinopterygii</taxon>
        <taxon>Neopterygii</taxon>
        <taxon>Teleostei</taxon>
        <taxon>Neoteleostei</taxon>
        <taxon>Acanthomorphata</taxon>
        <taxon>Ovalentaria</taxon>
        <taxon>Atherinomorphae</taxon>
        <taxon>Cyprinodontiformes</taxon>
        <taxon>Goodeidae</taxon>
        <taxon>Crenichthys</taxon>
    </lineage>
</organism>
<dbReference type="GO" id="GO:0005125">
    <property type="term" value="F:cytokine activity"/>
    <property type="evidence" value="ECO:0007669"/>
    <property type="project" value="InterPro"/>
</dbReference>
<feature type="signal peptide" evidence="5">
    <location>
        <begin position="1"/>
        <end position="21"/>
    </location>
</feature>
<comment type="subcellular location">
    <subcellularLocation>
        <location evidence="1">Secreted</location>
    </subcellularLocation>
</comment>
<evidence type="ECO:0000313" key="6">
    <source>
        <dbReference type="EMBL" id="KAK5622681.1"/>
    </source>
</evidence>
<feature type="chain" id="PRO_5043497045" description="Interleukin-17N" evidence="5">
    <location>
        <begin position="22"/>
        <end position="143"/>
    </location>
</feature>
<evidence type="ECO:0008006" key="8">
    <source>
        <dbReference type="Google" id="ProtNLM"/>
    </source>
</evidence>
<dbReference type="Proteomes" id="UP001311232">
    <property type="component" value="Unassembled WGS sequence"/>
</dbReference>
<evidence type="ECO:0000256" key="1">
    <source>
        <dbReference type="ARBA" id="ARBA00004613"/>
    </source>
</evidence>
<evidence type="ECO:0000256" key="3">
    <source>
        <dbReference type="ARBA" id="ARBA00022525"/>
    </source>
</evidence>
<dbReference type="Pfam" id="PF06083">
    <property type="entry name" value="IL17"/>
    <property type="match status" value="1"/>
</dbReference>
<gene>
    <name evidence="6" type="ORF">CRENBAI_026373</name>
</gene>